<dbReference type="InterPro" id="IPR036390">
    <property type="entry name" value="WH_DNA-bd_sf"/>
</dbReference>
<dbReference type="Pfam" id="PF01022">
    <property type="entry name" value="HTH_5"/>
    <property type="match status" value="1"/>
</dbReference>
<dbReference type="InterPro" id="IPR051081">
    <property type="entry name" value="HTH_MetalResp_TranReg"/>
</dbReference>
<comment type="caution">
    <text evidence="6">The sequence shown here is derived from an EMBL/GenBank/DDBJ whole genome shotgun (WGS) entry which is preliminary data.</text>
</comment>
<sequence>MTVQTAPSVLDQLKALSHEIRYDLVQHLAQGERCVCDLEALLELPQSKVSYHLSILRETGLVRSEQRGKNVYYTLQCAPLFHLGGALLSEIFPDGPSLTHQNNSIC</sequence>
<dbReference type="Gene3D" id="1.10.10.10">
    <property type="entry name" value="Winged helix-like DNA-binding domain superfamily/Winged helix DNA-binding domain"/>
    <property type="match status" value="1"/>
</dbReference>
<keyword evidence="2" id="KW-0238">DNA-binding</keyword>
<keyword evidence="3" id="KW-0804">Transcription</keyword>
<protein>
    <submittedName>
        <fullName evidence="5">ArsR family transcriptional regulator</fullName>
    </submittedName>
    <submittedName>
        <fullName evidence="6">Winged helix-turn-helix transcriptional regulator</fullName>
    </submittedName>
</protein>
<feature type="domain" description="HTH arsR-type" evidence="4">
    <location>
        <begin position="1"/>
        <end position="95"/>
    </location>
</feature>
<dbReference type="PRINTS" id="PR00778">
    <property type="entry name" value="HTHARSR"/>
</dbReference>
<evidence type="ECO:0000313" key="7">
    <source>
        <dbReference type="Proteomes" id="UP000313988"/>
    </source>
</evidence>
<dbReference type="GO" id="GO:0003677">
    <property type="term" value="F:DNA binding"/>
    <property type="evidence" value="ECO:0007669"/>
    <property type="project" value="UniProtKB-KW"/>
</dbReference>
<evidence type="ECO:0000259" key="4">
    <source>
        <dbReference type="PROSITE" id="PS50987"/>
    </source>
</evidence>
<dbReference type="CDD" id="cd00090">
    <property type="entry name" value="HTH_ARSR"/>
    <property type="match status" value="1"/>
</dbReference>
<dbReference type="OrthoDB" id="9798835at2"/>
<dbReference type="NCBIfam" id="NF033788">
    <property type="entry name" value="HTH_metalloreg"/>
    <property type="match status" value="1"/>
</dbReference>
<reference evidence="6 7" key="1">
    <citation type="submission" date="2019-06" db="EMBL/GenBank/DDBJ databases">
        <title>Genome sequence of Deinococcus radiopugnans ATCC 19172.</title>
        <authorList>
            <person name="Maclea K.S."/>
            <person name="Maynard C.R."/>
        </authorList>
    </citation>
    <scope>NUCLEOTIDE SEQUENCE [LARGE SCALE GENOMIC DNA]</scope>
    <source>
        <strain evidence="6 7">ATCC 19172</strain>
    </source>
</reference>
<dbReference type="InterPro" id="IPR001845">
    <property type="entry name" value="HTH_ArsR_DNA-bd_dom"/>
</dbReference>
<dbReference type="Proteomes" id="UP000629870">
    <property type="component" value="Unassembled WGS sequence"/>
</dbReference>
<reference evidence="5 8" key="2">
    <citation type="submission" date="2020-08" db="EMBL/GenBank/DDBJ databases">
        <title>Genomic Encyclopedia of Type Strains, Phase IV (KMG-IV): sequencing the most valuable type-strain genomes for metagenomic binning, comparative biology and taxonomic classification.</title>
        <authorList>
            <person name="Goeker M."/>
        </authorList>
    </citation>
    <scope>NUCLEOTIDE SEQUENCE [LARGE SCALE GENOMIC DNA]</scope>
    <source>
        <strain evidence="5 8">DSM 12027</strain>
    </source>
</reference>
<dbReference type="InterPro" id="IPR011991">
    <property type="entry name" value="ArsR-like_HTH"/>
</dbReference>
<evidence type="ECO:0000313" key="6">
    <source>
        <dbReference type="EMBL" id="TNM71978.1"/>
    </source>
</evidence>
<gene>
    <name evidence="6" type="ORF">FHR04_06340</name>
    <name evidence="5" type="ORF">HNQ04_002715</name>
</gene>
<dbReference type="GO" id="GO:0003700">
    <property type="term" value="F:DNA-binding transcription factor activity"/>
    <property type="evidence" value="ECO:0007669"/>
    <property type="project" value="InterPro"/>
</dbReference>
<dbReference type="Proteomes" id="UP000313988">
    <property type="component" value="Unassembled WGS sequence"/>
</dbReference>
<dbReference type="PANTHER" id="PTHR33154">
    <property type="entry name" value="TRANSCRIPTIONAL REGULATOR, ARSR FAMILY"/>
    <property type="match status" value="1"/>
</dbReference>
<evidence type="ECO:0000256" key="3">
    <source>
        <dbReference type="ARBA" id="ARBA00023163"/>
    </source>
</evidence>
<evidence type="ECO:0000313" key="8">
    <source>
        <dbReference type="Proteomes" id="UP000629870"/>
    </source>
</evidence>
<dbReference type="SMART" id="SM00418">
    <property type="entry name" value="HTH_ARSR"/>
    <property type="match status" value="1"/>
</dbReference>
<dbReference type="AlphaFoldDB" id="A0A5C4Y906"/>
<dbReference type="SUPFAM" id="SSF46785">
    <property type="entry name" value="Winged helix' DNA-binding domain"/>
    <property type="match status" value="1"/>
</dbReference>
<evidence type="ECO:0000256" key="1">
    <source>
        <dbReference type="ARBA" id="ARBA00023015"/>
    </source>
</evidence>
<dbReference type="EMBL" id="JACHEW010000014">
    <property type="protein sequence ID" value="MBB6017450.1"/>
    <property type="molecule type" value="Genomic_DNA"/>
</dbReference>
<dbReference type="EMBL" id="VDMO01000005">
    <property type="protein sequence ID" value="TNM71978.1"/>
    <property type="molecule type" value="Genomic_DNA"/>
</dbReference>
<dbReference type="RefSeq" id="WP_139401720.1">
    <property type="nucleotide sequence ID" value="NZ_JACHEW010000014.1"/>
</dbReference>
<keyword evidence="8" id="KW-1185">Reference proteome</keyword>
<accession>A0A5C4Y906</accession>
<evidence type="ECO:0000256" key="2">
    <source>
        <dbReference type="ARBA" id="ARBA00023125"/>
    </source>
</evidence>
<evidence type="ECO:0000313" key="5">
    <source>
        <dbReference type="EMBL" id="MBB6017450.1"/>
    </source>
</evidence>
<proteinExistence type="predicted"/>
<keyword evidence="1" id="KW-0805">Transcription regulation</keyword>
<organism evidence="6 7">
    <name type="scientific">Deinococcus radiopugnans ATCC 19172</name>
    <dbReference type="NCBI Taxonomy" id="585398"/>
    <lineage>
        <taxon>Bacteria</taxon>
        <taxon>Thermotogati</taxon>
        <taxon>Deinococcota</taxon>
        <taxon>Deinococci</taxon>
        <taxon>Deinococcales</taxon>
        <taxon>Deinococcaceae</taxon>
        <taxon>Deinococcus</taxon>
    </lineage>
</organism>
<dbReference type="PANTHER" id="PTHR33154:SF18">
    <property type="entry name" value="ARSENICAL RESISTANCE OPERON REPRESSOR"/>
    <property type="match status" value="1"/>
</dbReference>
<dbReference type="InterPro" id="IPR036388">
    <property type="entry name" value="WH-like_DNA-bd_sf"/>
</dbReference>
<name>A0A5C4Y906_9DEIO</name>
<dbReference type="PROSITE" id="PS50987">
    <property type="entry name" value="HTH_ARSR_2"/>
    <property type="match status" value="1"/>
</dbReference>